<gene>
    <name evidence="1" type="ORF">HPBE_LOCUS26570</name>
</gene>
<evidence type="ECO:0000313" key="1">
    <source>
        <dbReference type="EMBL" id="VDP58274.1"/>
    </source>
</evidence>
<dbReference type="WBParaSite" id="HPBE_0002657101-mRNA-1">
    <property type="protein sequence ID" value="HPBE_0002657101-mRNA-1"/>
    <property type="gene ID" value="HPBE_0002657101"/>
</dbReference>
<name>A0A183GV51_HELPZ</name>
<protein>
    <submittedName>
        <fullName evidence="3">VanY domain-containing protein</fullName>
    </submittedName>
</protein>
<accession>A0A183GV51</accession>
<dbReference type="Pfam" id="PF03314">
    <property type="entry name" value="DUF273"/>
    <property type="match status" value="1"/>
</dbReference>
<dbReference type="AlphaFoldDB" id="A0A183GV51"/>
<proteinExistence type="predicted"/>
<keyword evidence="2" id="KW-1185">Reference proteome</keyword>
<dbReference type="EMBL" id="UZAH01040283">
    <property type="protein sequence ID" value="VDP58274.1"/>
    <property type="molecule type" value="Genomic_DNA"/>
</dbReference>
<accession>A0A3P8FJR2</accession>
<dbReference type="PANTHER" id="PTHR31562:SF4">
    <property type="entry name" value="DUF268 DOMAIN-CONTAINING PROTEIN-RELATED"/>
    <property type="match status" value="1"/>
</dbReference>
<evidence type="ECO:0000313" key="2">
    <source>
        <dbReference type="Proteomes" id="UP000050761"/>
    </source>
</evidence>
<organism evidence="2 3">
    <name type="scientific">Heligmosomoides polygyrus</name>
    <name type="common">Parasitic roundworm</name>
    <dbReference type="NCBI Taxonomy" id="6339"/>
    <lineage>
        <taxon>Eukaryota</taxon>
        <taxon>Metazoa</taxon>
        <taxon>Ecdysozoa</taxon>
        <taxon>Nematoda</taxon>
        <taxon>Chromadorea</taxon>
        <taxon>Rhabditida</taxon>
        <taxon>Rhabditina</taxon>
        <taxon>Rhabditomorpha</taxon>
        <taxon>Strongyloidea</taxon>
        <taxon>Heligmosomidae</taxon>
        <taxon>Heligmosomoides</taxon>
    </lineage>
</organism>
<dbReference type="InterPro" id="IPR004988">
    <property type="entry name" value="DUF273"/>
</dbReference>
<reference evidence="3" key="2">
    <citation type="submission" date="2019-09" db="UniProtKB">
        <authorList>
            <consortium name="WormBaseParasite"/>
        </authorList>
    </citation>
    <scope>IDENTIFICATION</scope>
</reference>
<reference evidence="1 2" key="1">
    <citation type="submission" date="2018-11" db="EMBL/GenBank/DDBJ databases">
        <authorList>
            <consortium name="Pathogen Informatics"/>
        </authorList>
    </citation>
    <scope>NUCLEOTIDE SEQUENCE [LARGE SCALE GENOMIC DNA]</scope>
</reference>
<evidence type="ECO:0000313" key="3">
    <source>
        <dbReference type="WBParaSite" id="HPBE_0002657101-mRNA-1"/>
    </source>
</evidence>
<dbReference type="Proteomes" id="UP000050761">
    <property type="component" value="Unassembled WGS sequence"/>
</dbReference>
<dbReference type="PANTHER" id="PTHR31562">
    <property type="entry name" value="PROTEIN CBG18972"/>
    <property type="match status" value="1"/>
</dbReference>
<dbReference type="OrthoDB" id="5860920at2759"/>
<sequence>MDKDIIFYNRFFNHEIMAGSYAVRSSEFSKSFLRGWADYEFSLPSGKHGRDQGALHMWLVKRFAPQSHIGKICELLWNTSVDYGTLSTFTVCCREVLKTADLSNLFVFDKGKGWARDGWLTNSHWNAEVDFMFHIRKEADKIYYKPEDVGKLFGRGHYPWFDTLKTPAQLSSCANASLDWEHDRSLVVSKNALLSHLQAKKRSIESQYQLTVRRLKKKFGDFR</sequence>
<dbReference type="Gene3D" id="3.90.550.10">
    <property type="entry name" value="Spore Coat Polysaccharide Biosynthesis Protein SpsA, Chain A"/>
    <property type="match status" value="1"/>
</dbReference>
<dbReference type="InterPro" id="IPR029044">
    <property type="entry name" value="Nucleotide-diphossugar_trans"/>
</dbReference>